<dbReference type="AlphaFoldDB" id="A0A6Q2Z5P1"/>
<evidence type="ECO:0000313" key="2">
    <source>
        <dbReference type="Proteomes" id="UP000265140"/>
    </source>
</evidence>
<accession>A0A6Q2Z5P1</accession>
<proteinExistence type="predicted"/>
<keyword evidence="2" id="KW-1185">Reference proteome</keyword>
<name>A0A6Q2Z5P1_ESOLU</name>
<evidence type="ECO:0000313" key="1">
    <source>
        <dbReference type="Ensembl" id="ENSELUP00000073085.2"/>
    </source>
</evidence>
<gene>
    <name evidence="1" type="primary">UBE2V2</name>
</gene>
<dbReference type="Bgee" id="ENSELUG00000029904">
    <property type="expression patterns" value="Expressed in liver and 5 other cell types or tissues"/>
</dbReference>
<dbReference type="InParanoid" id="A0A6Q2Z5P1"/>
<dbReference type="Ensembl" id="ENSELUT00000064098.2">
    <property type="protein sequence ID" value="ENSELUP00000073085.2"/>
    <property type="gene ID" value="ENSELUG00000029904.2"/>
</dbReference>
<sequence length="55" mass="6454">MFLSVLNLNPSFGLFLYWVVGRRSEEHDPLNTQWKAPGSTYTMCPQLSWRIYCTV</sequence>
<reference evidence="1" key="4">
    <citation type="submission" date="2025-09" db="UniProtKB">
        <authorList>
            <consortium name="Ensembl"/>
        </authorList>
    </citation>
    <scope>IDENTIFICATION</scope>
</reference>
<reference evidence="2" key="1">
    <citation type="journal article" date="2014" name="PLoS ONE">
        <title>The genome and linkage map of the northern pike (Esox lucius): conserved synteny revealed between the salmonid sister group and the Neoteleostei.</title>
        <authorList>
            <person name="Rondeau E.B."/>
            <person name="Minkley D.R."/>
            <person name="Leong J.S."/>
            <person name="Messmer A.M."/>
            <person name="Jantzen J.R."/>
            <person name="von Schalburg K.R."/>
            <person name="Lemon C."/>
            <person name="Bird N.H."/>
            <person name="Koop B.F."/>
        </authorList>
    </citation>
    <scope>NUCLEOTIDE SEQUENCE</scope>
</reference>
<protein>
    <submittedName>
        <fullName evidence="1">Uncharacterized protein</fullName>
    </submittedName>
</protein>
<dbReference type="Proteomes" id="UP000265140">
    <property type="component" value="Chromosome 12"/>
</dbReference>
<organism evidence="1 2">
    <name type="scientific">Esox lucius</name>
    <name type="common">Northern pike</name>
    <dbReference type="NCBI Taxonomy" id="8010"/>
    <lineage>
        <taxon>Eukaryota</taxon>
        <taxon>Metazoa</taxon>
        <taxon>Chordata</taxon>
        <taxon>Craniata</taxon>
        <taxon>Vertebrata</taxon>
        <taxon>Euteleostomi</taxon>
        <taxon>Actinopterygii</taxon>
        <taxon>Neopterygii</taxon>
        <taxon>Teleostei</taxon>
        <taxon>Protacanthopterygii</taxon>
        <taxon>Esociformes</taxon>
        <taxon>Esocidae</taxon>
        <taxon>Esox</taxon>
    </lineage>
</organism>
<reference evidence="1" key="3">
    <citation type="submission" date="2025-08" db="UniProtKB">
        <authorList>
            <consortium name="Ensembl"/>
        </authorList>
    </citation>
    <scope>IDENTIFICATION</scope>
</reference>
<reference evidence="1" key="2">
    <citation type="submission" date="2020-02" db="EMBL/GenBank/DDBJ databases">
        <title>Esox lucius (northern pike) genome, fEsoLuc1, primary haplotype.</title>
        <authorList>
            <person name="Myers G."/>
            <person name="Karagic N."/>
            <person name="Meyer A."/>
            <person name="Pippel M."/>
            <person name="Reichard M."/>
            <person name="Winkler S."/>
            <person name="Tracey A."/>
            <person name="Sims Y."/>
            <person name="Howe K."/>
            <person name="Rhie A."/>
            <person name="Formenti G."/>
            <person name="Durbin R."/>
            <person name="Fedrigo O."/>
            <person name="Jarvis E.D."/>
        </authorList>
    </citation>
    <scope>NUCLEOTIDE SEQUENCE [LARGE SCALE GENOMIC DNA]</scope>
</reference>